<evidence type="ECO:0000313" key="8">
    <source>
        <dbReference type="Proteomes" id="UP000587760"/>
    </source>
</evidence>
<dbReference type="Pfam" id="PF13185">
    <property type="entry name" value="GAF_2"/>
    <property type="match status" value="1"/>
</dbReference>
<protein>
    <submittedName>
        <fullName evidence="7">Nif-specific regulatory protein</fullName>
    </submittedName>
</protein>
<keyword evidence="4" id="KW-0238">DNA-binding</keyword>
<evidence type="ECO:0000313" key="7">
    <source>
        <dbReference type="EMBL" id="MBB6478794.1"/>
    </source>
</evidence>
<feature type="domain" description="Sigma-54 factor interaction" evidence="6">
    <location>
        <begin position="194"/>
        <end position="423"/>
    </location>
</feature>
<dbReference type="FunFam" id="3.40.50.300:FF:000006">
    <property type="entry name" value="DNA-binding transcriptional regulator NtrC"/>
    <property type="match status" value="1"/>
</dbReference>
<dbReference type="InterPro" id="IPR025662">
    <property type="entry name" value="Sigma_54_int_dom_ATP-bd_1"/>
</dbReference>
<reference evidence="7 8" key="1">
    <citation type="submission" date="2020-08" db="EMBL/GenBank/DDBJ databases">
        <title>Genomic Encyclopedia of Type Strains, Phase IV (KMG-IV): sequencing the most valuable type-strain genomes for metagenomic binning, comparative biology and taxonomic classification.</title>
        <authorList>
            <person name="Goeker M."/>
        </authorList>
    </citation>
    <scope>NUCLEOTIDE SEQUENCE [LARGE SCALE GENOMIC DNA]</scope>
    <source>
        <strain evidence="7 8">DSM 2461</strain>
    </source>
</reference>
<dbReference type="GO" id="GO:0003677">
    <property type="term" value="F:DNA binding"/>
    <property type="evidence" value="ECO:0007669"/>
    <property type="project" value="UniProtKB-KW"/>
</dbReference>
<evidence type="ECO:0000256" key="3">
    <source>
        <dbReference type="ARBA" id="ARBA00023015"/>
    </source>
</evidence>
<name>A0A841R1D8_9SPIO</name>
<dbReference type="InterPro" id="IPR009057">
    <property type="entry name" value="Homeodomain-like_sf"/>
</dbReference>
<dbReference type="Gene3D" id="3.40.50.300">
    <property type="entry name" value="P-loop containing nucleotide triphosphate hydrolases"/>
    <property type="match status" value="1"/>
</dbReference>
<dbReference type="RefSeq" id="WP_184743030.1">
    <property type="nucleotide sequence ID" value="NZ_JACHGJ010000001.1"/>
</dbReference>
<gene>
    <name evidence="7" type="ORF">HNR50_000427</name>
</gene>
<dbReference type="GO" id="GO:0006355">
    <property type="term" value="P:regulation of DNA-templated transcription"/>
    <property type="evidence" value="ECO:0007669"/>
    <property type="project" value="InterPro"/>
</dbReference>
<evidence type="ECO:0000256" key="4">
    <source>
        <dbReference type="ARBA" id="ARBA00023125"/>
    </source>
</evidence>
<dbReference type="InterPro" id="IPR029016">
    <property type="entry name" value="GAF-like_dom_sf"/>
</dbReference>
<dbReference type="Pfam" id="PF00158">
    <property type="entry name" value="Sigma54_activat"/>
    <property type="match status" value="1"/>
</dbReference>
<dbReference type="PROSITE" id="PS00676">
    <property type="entry name" value="SIGMA54_INTERACT_2"/>
    <property type="match status" value="1"/>
</dbReference>
<dbReference type="SMART" id="SM00382">
    <property type="entry name" value="AAA"/>
    <property type="match status" value="1"/>
</dbReference>
<evidence type="ECO:0000256" key="1">
    <source>
        <dbReference type="ARBA" id="ARBA00022741"/>
    </source>
</evidence>
<evidence type="ECO:0000259" key="6">
    <source>
        <dbReference type="PROSITE" id="PS50045"/>
    </source>
</evidence>
<dbReference type="InterPro" id="IPR027417">
    <property type="entry name" value="P-loop_NTPase"/>
</dbReference>
<organism evidence="7 8">
    <name type="scientific">Spirochaeta isovalerica</name>
    <dbReference type="NCBI Taxonomy" id="150"/>
    <lineage>
        <taxon>Bacteria</taxon>
        <taxon>Pseudomonadati</taxon>
        <taxon>Spirochaetota</taxon>
        <taxon>Spirochaetia</taxon>
        <taxon>Spirochaetales</taxon>
        <taxon>Spirochaetaceae</taxon>
        <taxon>Spirochaeta</taxon>
    </lineage>
</organism>
<keyword evidence="3" id="KW-0805">Transcription regulation</keyword>
<dbReference type="Gene3D" id="3.30.450.40">
    <property type="match status" value="1"/>
</dbReference>
<dbReference type="GO" id="GO:0005524">
    <property type="term" value="F:ATP binding"/>
    <property type="evidence" value="ECO:0007669"/>
    <property type="project" value="UniProtKB-KW"/>
</dbReference>
<dbReference type="Gene3D" id="1.10.10.60">
    <property type="entry name" value="Homeodomain-like"/>
    <property type="match status" value="1"/>
</dbReference>
<dbReference type="PANTHER" id="PTHR32071">
    <property type="entry name" value="TRANSCRIPTIONAL REGULATORY PROTEIN"/>
    <property type="match status" value="1"/>
</dbReference>
<dbReference type="SMART" id="SM00065">
    <property type="entry name" value="GAF"/>
    <property type="match status" value="1"/>
</dbReference>
<dbReference type="InterPro" id="IPR002078">
    <property type="entry name" value="Sigma_54_int"/>
</dbReference>
<dbReference type="InterPro" id="IPR025943">
    <property type="entry name" value="Sigma_54_int_dom_ATP-bd_2"/>
</dbReference>
<dbReference type="PROSITE" id="PS00675">
    <property type="entry name" value="SIGMA54_INTERACT_1"/>
    <property type="match status" value="1"/>
</dbReference>
<dbReference type="InterPro" id="IPR003593">
    <property type="entry name" value="AAA+_ATPase"/>
</dbReference>
<dbReference type="SUPFAM" id="SSF46689">
    <property type="entry name" value="Homeodomain-like"/>
    <property type="match status" value="1"/>
</dbReference>
<dbReference type="Gene3D" id="1.10.8.60">
    <property type="match status" value="1"/>
</dbReference>
<dbReference type="CDD" id="cd00009">
    <property type="entry name" value="AAA"/>
    <property type="match status" value="1"/>
</dbReference>
<dbReference type="EMBL" id="JACHGJ010000001">
    <property type="protein sequence ID" value="MBB6478794.1"/>
    <property type="molecule type" value="Genomic_DNA"/>
</dbReference>
<dbReference type="SUPFAM" id="SSF52540">
    <property type="entry name" value="P-loop containing nucleoside triphosphate hydrolases"/>
    <property type="match status" value="1"/>
</dbReference>
<proteinExistence type="predicted"/>
<dbReference type="InterPro" id="IPR025944">
    <property type="entry name" value="Sigma_54_int_dom_CS"/>
</dbReference>
<dbReference type="SUPFAM" id="SSF55781">
    <property type="entry name" value="GAF domain-like"/>
    <property type="match status" value="1"/>
</dbReference>
<dbReference type="PROSITE" id="PS00688">
    <property type="entry name" value="SIGMA54_INTERACT_3"/>
    <property type="match status" value="1"/>
</dbReference>
<dbReference type="Proteomes" id="UP000587760">
    <property type="component" value="Unassembled WGS sequence"/>
</dbReference>
<keyword evidence="1" id="KW-0547">Nucleotide-binding</keyword>
<sequence>MFKDQIDIKRFNTLIEINSFINSNYTDVKSLLTQILESASKLTGGDASSLLLVDRETNELFFEIALGPKGSEVKKFSVKMGEGIAGWVAQNNRSLIVNDVEEDPRFFSKISEKVGYATTSILAVPMRVKDQCVGVIEVINKESGRSFTDEDLEWLEIFSTQAGLAFQNAKQYQQMNKELFKLKGQIQTSQYHPFVYKSGIIDEKLAIVKKIAQSSSPILISGDSGTGKELFAEQIHKYSLRSDLAFIKVNCAAIPENLIESELFGHIKGAFTDAVTDHTGRFELADKGTIFLDEIGELPISMQAKLLRVIQHGSFEKVGSNALVKVDVRIIAATNRNLTEEVRLGHFREDLFYRLNVLPLEIPPLKKRREDILPLAEYFLKKFNIKNNKNIKGFSSSSVEAMLSYSWPGNVRELENSVERAVIIATSDVVYPKDLLLPNQDEDPEDKYSDSTLKDAVNLFKKEFIQKTLKDFSGNQTEASDSLGIQRTYLSRLIKELDIKR</sequence>
<dbReference type="InterPro" id="IPR058031">
    <property type="entry name" value="AAA_lid_NorR"/>
</dbReference>
<dbReference type="Pfam" id="PF25601">
    <property type="entry name" value="AAA_lid_14"/>
    <property type="match status" value="1"/>
</dbReference>
<evidence type="ECO:0000256" key="2">
    <source>
        <dbReference type="ARBA" id="ARBA00022840"/>
    </source>
</evidence>
<accession>A0A841R1D8</accession>
<dbReference type="InterPro" id="IPR003018">
    <property type="entry name" value="GAF"/>
</dbReference>
<dbReference type="AlphaFoldDB" id="A0A841R1D8"/>
<keyword evidence="5" id="KW-0804">Transcription</keyword>
<comment type="caution">
    <text evidence="7">The sequence shown here is derived from an EMBL/GenBank/DDBJ whole genome shotgun (WGS) entry which is preliminary data.</text>
</comment>
<dbReference type="PROSITE" id="PS50045">
    <property type="entry name" value="SIGMA54_INTERACT_4"/>
    <property type="match status" value="1"/>
</dbReference>
<keyword evidence="8" id="KW-1185">Reference proteome</keyword>
<keyword evidence="2" id="KW-0067">ATP-binding</keyword>
<evidence type="ECO:0000256" key="5">
    <source>
        <dbReference type="ARBA" id="ARBA00023163"/>
    </source>
</evidence>